<keyword evidence="2" id="KW-1185">Reference proteome</keyword>
<feature type="non-terminal residue" evidence="1">
    <location>
        <position position="84"/>
    </location>
</feature>
<dbReference type="Pfam" id="PF11901">
    <property type="entry name" value="DM9"/>
    <property type="match status" value="1"/>
</dbReference>
<accession>A0AAD6UR29</accession>
<gene>
    <name evidence="1" type="ORF">GGX14DRAFT_382491</name>
</gene>
<evidence type="ECO:0000313" key="2">
    <source>
        <dbReference type="Proteomes" id="UP001219525"/>
    </source>
</evidence>
<evidence type="ECO:0000313" key="1">
    <source>
        <dbReference type="EMBL" id="KAJ7190168.1"/>
    </source>
</evidence>
<reference evidence="1" key="1">
    <citation type="submission" date="2023-03" db="EMBL/GenBank/DDBJ databases">
        <title>Massive genome expansion in bonnet fungi (Mycena s.s.) driven by repeated elements and novel gene families across ecological guilds.</title>
        <authorList>
            <consortium name="Lawrence Berkeley National Laboratory"/>
            <person name="Harder C.B."/>
            <person name="Miyauchi S."/>
            <person name="Viragh M."/>
            <person name="Kuo A."/>
            <person name="Thoen E."/>
            <person name="Andreopoulos B."/>
            <person name="Lu D."/>
            <person name="Skrede I."/>
            <person name="Drula E."/>
            <person name="Henrissat B."/>
            <person name="Morin E."/>
            <person name="Kohler A."/>
            <person name="Barry K."/>
            <person name="LaButti K."/>
            <person name="Morin E."/>
            <person name="Salamov A."/>
            <person name="Lipzen A."/>
            <person name="Mereny Z."/>
            <person name="Hegedus B."/>
            <person name="Baldrian P."/>
            <person name="Stursova M."/>
            <person name="Weitz H."/>
            <person name="Taylor A."/>
            <person name="Grigoriev I.V."/>
            <person name="Nagy L.G."/>
            <person name="Martin F."/>
            <person name="Kauserud H."/>
        </authorList>
    </citation>
    <scope>NUCLEOTIDE SEQUENCE</scope>
    <source>
        <strain evidence="1">9144</strain>
    </source>
</reference>
<dbReference type="InterPro" id="IPR006616">
    <property type="entry name" value="DM9_repeat"/>
</dbReference>
<organism evidence="1 2">
    <name type="scientific">Mycena pura</name>
    <dbReference type="NCBI Taxonomy" id="153505"/>
    <lineage>
        <taxon>Eukaryota</taxon>
        <taxon>Fungi</taxon>
        <taxon>Dikarya</taxon>
        <taxon>Basidiomycota</taxon>
        <taxon>Agaricomycotina</taxon>
        <taxon>Agaricomycetes</taxon>
        <taxon>Agaricomycetidae</taxon>
        <taxon>Agaricales</taxon>
        <taxon>Marasmiineae</taxon>
        <taxon>Mycenaceae</taxon>
        <taxon>Mycena</taxon>
    </lineage>
</organism>
<proteinExistence type="predicted"/>
<dbReference type="Proteomes" id="UP001219525">
    <property type="component" value="Unassembled WGS sequence"/>
</dbReference>
<protein>
    <submittedName>
        <fullName evidence="1">Uncharacterized protein</fullName>
    </submittedName>
</protein>
<dbReference type="EMBL" id="JARJCW010000155">
    <property type="protein sequence ID" value="KAJ7190168.1"/>
    <property type="molecule type" value="Genomic_DNA"/>
</dbReference>
<sequence>KKGAVVGYKHEEIHLGIYEILVGDMKGLRWVDANGYLNLNVASLGGYRPVEGGRESDGMPLYIAEAARLPRDWTVMKSSVILLI</sequence>
<dbReference type="AlphaFoldDB" id="A0AAD6UR29"/>
<comment type="caution">
    <text evidence="1">The sequence shown here is derived from an EMBL/GenBank/DDBJ whole genome shotgun (WGS) entry which is preliminary data.</text>
</comment>
<name>A0AAD6UR29_9AGAR</name>